<keyword evidence="7" id="KW-0328">Glycosyltransferase</keyword>
<keyword evidence="11" id="KW-0573">Peptidoglycan synthesis</keyword>
<comment type="similarity">
    <text evidence="4">In the N-terminal section; belongs to the glycosyltransferase 51 family.</text>
</comment>
<dbReference type="EMBL" id="RFDI01001564">
    <property type="protein sequence ID" value="RSR40106.1"/>
    <property type="molecule type" value="Genomic_DNA"/>
</dbReference>
<evidence type="ECO:0000259" key="17">
    <source>
        <dbReference type="Pfam" id="PF00912"/>
    </source>
</evidence>
<keyword evidence="8" id="KW-0808">Transferase</keyword>
<evidence type="ECO:0000256" key="9">
    <source>
        <dbReference type="ARBA" id="ARBA00022801"/>
    </source>
</evidence>
<evidence type="ECO:0000256" key="13">
    <source>
        <dbReference type="ARBA" id="ARBA00023268"/>
    </source>
</evidence>
<keyword evidence="14" id="KW-0961">Cell wall biogenesis/degradation</keyword>
<organism evidence="19 20">
    <name type="scientific">Acinetobacter baumannii</name>
    <dbReference type="NCBI Taxonomy" id="470"/>
    <lineage>
        <taxon>Bacteria</taxon>
        <taxon>Pseudomonadati</taxon>
        <taxon>Pseudomonadota</taxon>
        <taxon>Gammaproteobacteria</taxon>
        <taxon>Moraxellales</taxon>
        <taxon>Moraxellaceae</taxon>
        <taxon>Acinetobacter</taxon>
        <taxon>Acinetobacter calcoaceticus/baumannii complex</taxon>
    </lineage>
</organism>
<comment type="catalytic activity">
    <reaction evidence="16">
        <text>[GlcNAc-(1-&gt;4)-Mur2Ac(oyl-L-Ala-gamma-D-Glu-L-Lys-D-Ala-D-Ala)](n)-di-trans,octa-cis-undecaprenyl diphosphate + beta-D-GlcNAc-(1-&gt;4)-Mur2Ac(oyl-L-Ala-gamma-D-Glu-L-Lys-D-Ala-D-Ala)-di-trans,octa-cis-undecaprenyl diphosphate = [GlcNAc-(1-&gt;4)-Mur2Ac(oyl-L-Ala-gamma-D-Glu-L-Lys-D-Ala-D-Ala)](n+1)-di-trans,octa-cis-undecaprenyl diphosphate + di-trans,octa-cis-undecaprenyl diphosphate + H(+)</text>
        <dbReference type="Rhea" id="RHEA:23708"/>
        <dbReference type="Rhea" id="RHEA-COMP:9602"/>
        <dbReference type="Rhea" id="RHEA-COMP:9603"/>
        <dbReference type="ChEBI" id="CHEBI:15378"/>
        <dbReference type="ChEBI" id="CHEBI:58405"/>
        <dbReference type="ChEBI" id="CHEBI:60033"/>
        <dbReference type="ChEBI" id="CHEBI:78435"/>
        <dbReference type="EC" id="2.4.99.28"/>
    </reaction>
</comment>
<gene>
    <name evidence="19" type="ORF">EA686_22085</name>
</gene>
<dbReference type="FunFam" id="1.10.3810.10:FF:000001">
    <property type="entry name" value="Penicillin-binding protein 1A"/>
    <property type="match status" value="1"/>
</dbReference>
<dbReference type="InterPro" id="IPR001264">
    <property type="entry name" value="Glyco_trans_51"/>
</dbReference>
<accession>A0A3R9RXJ7</accession>
<name>A0A3R9RXJ7_ACIBA</name>
<dbReference type="InterPro" id="IPR036950">
    <property type="entry name" value="PBP_transglycosylase"/>
</dbReference>
<feature type="domain" description="Glycosyl transferase family 51" evidence="17">
    <location>
        <begin position="113"/>
        <end position="283"/>
    </location>
</feature>
<comment type="pathway">
    <text evidence="2">Cell wall biogenesis; peptidoglycan biosynthesis.</text>
</comment>
<evidence type="ECO:0000313" key="20">
    <source>
        <dbReference type="Proteomes" id="UP000280073"/>
    </source>
</evidence>
<keyword evidence="5" id="KW-1003">Cell membrane</keyword>
<dbReference type="InterPro" id="IPR028166">
    <property type="entry name" value="UB2H"/>
</dbReference>
<keyword evidence="12" id="KW-0472">Membrane</keyword>
<evidence type="ECO:0000256" key="4">
    <source>
        <dbReference type="ARBA" id="ARBA00007739"/>
    </source>
</evidence>
<dbReference type="PANTHER" id="PTHR32282">
    <property type="entry name" value="BINDING PROTEIN TRANSPEPTIDASE, PUTATIVE-RELATED"/>
    <property type="match status" value="1"/>
</dbReference>
<dbReference type="Pfam" id="PF14814">
    <property type="entry name" value="UB2H"/>
    <property type="match status" value="1"/>
</dbReference>
<dbReference type="GO" id="GO:0009252">
    <property type="term" value="P:peptidoglycan biosynthetic process"/>
    <property type="evidence" value="ECO:0007669"/>
    <property type="project" value="UniProtKB-KW"/>
</dbReference>
<keyword evidence="6" id="KW-0121">Carboxypeptidase</keyword>
<keyword evidence="6" id="KW-0645">Protease</keyword>
<evidence type="ECO:0000313" key="19">
    <source>
        <dbReference type="EMBL" id="RSR40106.1"/>
    </source>
</evidence>
<dbReference type="Gene3D" id="1.10.3810.10">
    <property type="entry name" value="Biosynthetic peptidoglycan transglycosylase-like"/>
    <property type="match status" value="1"/>
</dbReference>
<comment type="subcellular location">
    <subcellularLocation>
        <location evidence="1">Cell membrane</location>
    </subcellularLocation>
</comment>
<evidence type="ECO:0000256" key="15">
    <source>
        <dbReference type="ARBA" id="ARBA00034000"/>
    </source>
</evidence>
<keyword evidence="13" id="KW-0511">Multifunctional enzyme</keyword>
<evidence type="ECO:0000256" key="16">
    <source>
        <dbReference type="ARBA" id="ARBA00049902"/>
    </source>
</evidence>
<evidence type="ECO:0000256" key="3">
    <source>
        <dbReference type="ARBA" id="ARBA00007090"/>
    </source>
</evidence>
<dbReference type="InterPro" id="IPR023346">
    <property type="entry name" value="Lysozyme-like_dom_sf"/>
</dbReference>
<feature type="non-terminal residue" evidence="19">
    <location>
        <position position="1"/>
    </location>
</feature>
<keyword evidence="10" id="KW-0133">Cell shape</keyword>
<dbReference type="GO" id="GO:0071555">
    <property type="term" value="P:cell wall organization"/>
    <property type="evidence" value="ECO:0007669"/>
    <property type="project" value="UniProtKB-KW"/>
</dbReference>
<evidence type="ECO:0000256" key="14">
    <source>
        <dbReference type="ARBA" id="ARBA00023316"/>
    </source>
</evidence>
<dbReference type="GO" id="GO:0005886">
    <property type="term" value="C:plasma membrane"/>
    <property type="evidence" value="ECO:0007669"/>
    <property type="project" value="UniProtKB-SubCell"/>
</dbReference>
<feature type="non-terminal residue" evidence="19">
    <location>
        <position position="306"/>
    </location>
</feature>
<dbReference type="SUPFAM" id="SSF53955">
    <property type="entry name" value="Lysozyme-like"/>
    <property type="match status" value="1"/>
</dbReference>
<evidence type="ECO:0000259" key="18">
    <source>
        <dbReference type="Pfam" id="PF14814"/>
    </source>
</evidence>
<feature type="domain" description="Bifunctional transglycosylase second" evidence="18">
    <location>
        <begin position="18"/>
        <end position="101"/>
    </location>
</feature>
<sequence>EGQRWDIPAKVFARPLEIYNNAPITQANFTQELKLLGYKTSSNYDKSGTYVAQGSNMYVHTRGFDYGDSVEPEQVLELSFANDQVVEVRSTKPSSTGVARLEPLLIGGIYPQHNEDRVLIKLNSVPKPLIEALISTEDRNFYHHHGISIRGTARALVSNVTGGRRQGGSTLTQQLVKNFYLTPERTLKRKVNEALMALLIELHYSKDEILEAYLNEVNLGQNGNYSINGYGLASQFYFGLPLRELNVAQQAYLVGLVQGPSLYNPWKNPEGAKNRRDTVLNNMRVMGYLTQAEYETEIARPLNVLS</sequence>
<dbReference type="InterPro" id="IPR050396">
    <property type="entry name" value="Glycosyltr_51/Transpeptidase"/>
</dbReference>
<keyword evidence="9" id="KW-0378">Hydrolase</keyword>
<evidence type="ECO:0000256" key="6">
    <source>
        <dbReference type="ARBA" id="ARBA00022645"/>
    </source>
</evidence>
<dbReference type="PANTHER" id="PTHR32282:SF11">
    <property type="entry name" value="PENICILLIN-BINDING PROTEIN 1B"/>
    <property type="match status" value="1"/>
</dbReference>
<dbReference type="GO" id="GO:0008955">
    <property type="term" value="F:peptidoglycan glycosyltransferase activity"/>
    <property type="evidence" value="ECO:0007669"/>
    <property type="project" value="UniProtKB-EC"/>
</dbReference>
<evidence type="ECO:0000256" key="11">
    <source>
        <dbReference type="ARBA" id="ARBA00022984"/>
    </source>
</evidence>
<evidence type="ECO:0000256" key="7">
    <source>
        <dbReference type="ARBA" id="ARBA00022676"/>
    </source>
</evidence>
<comment type="caution">
    <text evidence="19">The sequence shown here is derived from an EMBL/GenBank/DDBJ whole genome shotgun (WGS) entry which is preliminary data.</text>
</comment>
<dbReference type="GO" id="GO:0030288">
    <property type="term" value="C:outer membrane-bounded periplasmic space"/>
    <property type="evidence" value="ECO:0007669"/>
    <property type="project" value="TreeGrafter"/>
</dbReference>
<evidence type="ECO:0000256" key="12">
    <source>
        <dbReference type="ARBA" id="ARBA00023136"/>
    </source>
</evidence>
<proteinExistence type="inferred from homology"/>
<evidence type="ECO:0000256" key="8">
    <source>
        <dbReference type="ARBA" id="ARBA00022679"/>
    </source>
</evidence>
<dbReference type="Pfam" id="PF00912">
    <property type="entry name" value="Transgly"/>
    <property type="match status" value="1"/>
</dbReference>
<comment type="catalytic activity">
    <reaction evidence="15">
        <text>Preferential cleavage: (Ac)2-L-Lys-D-Ala-|-D-Ala. Also transpeptidation of peptidyl-alanyl moieties that are N-acyl substituents of D-alanine.</text>
        <dbReference type="EC" id="3.4.16.4"/>
    </reaction>
</comment>
<dbReference type="GO" id="GO:0008360">
    <property type="term" value="P:regulation of cell shape"/>
    <property type="evidence" value="ECO:0007669"/>
    <property type="project" value="UniProtKB-KW"/>
</dbReference>
<reference evidence="19 20" key="1">
    <citation type="submission" date="2018-10" db="EMBL/GenBank/DDBJ databases">
        <title>GWAS and RNA-Seq identify cryptic mechanisms of antimicrobial resistance in Acinetobacter baumannii.</title>
        <authorList>
            <person name="Sahl J.W."/>
        </authorList>
    </citation>
    <scope>NUCLEOTIDE SEQUENCE [LARGE SCALE GENOMIC DNA]</scope>
    <source>
        <strain evidence="19 20">TG28175</strain>
    </source>
</reference>
<evidence type="ECO:0000256" key="10">
    <source>
        <dbReference type="ARBA" id="ARBA00022960"/>
    </source>
</evidence>
<evidence type="ECO:0000256" key="2">
    <source>
        <dbReference type="ARBA" id="ARBA00004752"/>
    </source>
</evidence>
<dbReference type="GO" id="GO:0009002">
    <property type="term" value="F:serine-type D-Ala-D-Ala carboxypeptidase activity"/>
    <property type="evidence" value="ECO:0007669"/>
    <property type="project" value="UniProtKB-EC"/>
</dbReference>
<dbReference type="AlphaFoldDB" id="A0A3R9RXJ7"/>
<evidence type="ECO:0000256" key="5">
    <source>
        <dbReference type="ARBA" id="ARBA00022475"/>
    </source>
</evidence>
<protein>
    <submittedName>
        <fullName evidence="19">Penicillin-binding protein 1B</fullName>
    </submittedName>
</protein>
<dbReference type="Gene3D" id="3.30.2060.10">
    <property type="entry name" value="Penicillin-binding protein 1b domain"/>
    <property type="match status" value="1"/>
</dbReference>
<evidence type="ECO:0000256" key="1">
    <source>
        <dbReference type="ARBA" id="ARBA00004236"/>
    </source>
</evidence>
<dbReference type="Proteomes" id="UP000280073">
    <property type="component" value="Unassembled WGS sequence"/>
</dbReference>
<comment type="similarity">
    <text evidence="3">In the C-terminal section; belongs to the transpeptidase family.</text>
</comment>